<organism evidence="7 8">
    <name type="scientific">Halomonas fontilapidosi</name>
    <dbReference type="NCBI Taxonomy" id="616675"/>
    <lineage>
        <taxon>Bacteria</taxon>
        <taxon>Pseudomonadati</taxon>
        <taxon>Pseudomonadota</taxon>
        <taxon>Gammaproteobacteria</taxon>
        <taxon>Oceanospirillales</taxon>
        <taxon>Halomonadaceae</taxon>
        <taxon>Halomonas</taxon>
    </lineage>
</organism>
<feature type="transmembrane region" description="Helical" evidence="6">
    <location>
        <begin position="371"/>
        <end position="392"/>
    </location>
</feature>
<dbReference type="EMBL" id="JACHXQ010000015">
    <property type="protein sequence ID" value="MBB3185649.1"/>
    <property type="molecule type" value="Genomic_DNA"/>
</dbReference>
<name>A0A7W5DNE2_9GAMM</name>
<keyword evidence="3 6" id="KW-0812">Transmembrane</keyword>
<keyword evidence="8" id="KW-1185">Reference proteome</keyword>
<dbReference type="Proteomes" id="UP000563050">
    <property type="component" value="Unassembled WGS sequence"/>
</dbReference>
<protein>
    <submittedName>
        <fullName evidence="7">O-antigen/teichoic acid export membrane protein</fullName>
    </submittedName>
</protein>
<accession>A0A7W5DNE2</accession>
<dbReference type="InterPro" id="IPR050833">
    <property type="entry name" value="Poly_Biosynth_Transport"/>
</dbReference>
<feature type="transmembrane region" description="Helical" evidence="6">
    <location>
        <begin position="125"/>
        <end position="145"/>
    </location>
</feature>
<evidence type="ECO:0000313" key="8">
    <source>
        <dbReference type="Proteomes" id="UP000563050"/>
    </source>
</evidence>
<feature type="transmembrane region" description="Helical" evidence="6">
    <location>
        <begin position="21"/>
        <end position="44"/>
    </location>
</feature>
<keyword evidence="4 6" id="KW-1133">Transmembrane helix</keyword>
<feature type="transmembrane region" description="Helical" evidence="6">
    <location>
        <begin position="244"/>
        <end position="264"/>
    </location>
</feature>
<feature type="transmembrane region" description="Helical" evidence="6">
    <location>
        <begin position="343"/>
        <end position="364"/>
    </location>
</feature>
<gene>
    <name evidence="7" type="ORF">FHR95_003240</name>
</gene>
<feature type="transmembrane region" description="Helical" evidence="6">
    <location>
        <begin position="56"/>
        <end position="76"/>
    </location>
</feature>
<proteinExistence type="predicted"/>
<reference evidence="7 8" key="1">
    <citation type="submission" date="2020-08" db="EMBL/GenBank/DDBJ databases">
        <title>Genomic Encyclopedia of Type Strains, Phase III (KMG-III): the genomes of soil and plant-associated and newly described type strains.</title>
        <authorList>
            <person name="Whitman W."/>
        </authorList>
    </citation>
    <scope>NUCLEOTIDE SEQUENCE [LARGE SCALE GENOMIC DNA]</scope>
    <source>
        <strain evidence="7 8">CECT 7341</strain>
    </source>
</reference>
<keyword evidence="5 6" id="KW-0472">Membrane</keyword>
<evidence type="ECO:0000256" key="6">
    <source>
        <dbReference type="SAM" id="Phobius"/>
    </source>
</evidence>
<feature type="transmembrane region" description="Helical" evidence="6">
    <location>
        <begin position="88"/>
        <end position="113"/>
    </location>
</feature>
<dbReference type="RefSeq" id="WP_183315153.1">
    <property type="nucleotide sequence ID" value="NZ_JACHXQ010000015.1"/>
</dbReference>
<evidence type="ECO:0000256" key="3">
    <source>
        <dbReference type="ARBA" id="ARBA00022692"/>
    </source>
</evidence>
<feature type="transmembrane region" description="Helical" evidence="6">
    <location>
        <begin position="398"/>
        <end position="419"/>
    </location>
</feature>
<dbReference type="AlphaFoldDB" id="A0A7W5DNE2"/>
<dbReference type="PANTHER" id="PTHR30250:SF28">
    <property type="entry name" value="POLYSACCHARIDE BIOSYNTHESIS PROTEIN"/>
    <property type="match status" value="1"/>
</dbReference>
<evidence type="ECO:0000256" key="4">
    <source>
        <dbReference type="ARBA" id="ARBA00022989"/>
    </source>
</evidence>
<sequence length="481" mass="53037">MNFGQLKIIAPRLLPKNSFARSVSVLVGGTAGAQALMVLAAPLLTRLYTPEDFGLLAVYSGLLAMFTVVASLRYELAIPLPQCNTEAANVLVLSILAVLMMTAISTTMVLLVGQRMAYMLNTPSLVKLMWLLPVGVFLSGIYNVFNYWAVRTKAFSDIARTRISQALATLAIQLFGYKIGGVALLLGQASGQGVGSIRLGRSAIKHKDFSTWSWSGVWVVAKRYKHFPIFSTWSGLLNSSGSQLPPLIFSAMFGSWVVGLYALASRILKLPMTVLGGAIGKVYFSNMAQAKANGTLAAHVEKGAVVLLELSLPAALVFMLFSPAFFSWVFGEDWKVAGEISRWMVPWILFQFLSSPLSVVYFVLEKERLGLFFQAVMFSLRAAAILLGYMYFDFMGALMLFSLTSAACYFFYSLSIFHISGASYFFILKNLWSEFLRVFISLVPVAIVLSWNEYVAMIIAAIVLLGFYFPRVKRLYSLKDG</sequence>
<evidence type="ECO:0000256" key="2">
    <source>
        <dbReference type="ARBA" id="ARBA00022475"/>
    </source>
</evidence>
<dbReference type="Pfam" id="PF13440">
    <property type="entry name" value="Polysacc_synt_3"/>
    <property type="match status" value="1"/>
</dbReference>
<dbReference type="PANTHER" id="PTHR30250">
    <property type="entry name" value="PST FAMILY PREDICTED COLANIC ACID TRANSPORTER"/>
    <property type="match status" value="1"/>
</dbReference>
<keyword evidence="2" id="KW-1003">Cell membrane</keyword>
<comment type="subcellular location">
    <subcellularLocation>
        <location evidence="1">Cell membrane</location>
        <topology evidence="1">Multi-pass membrane protein</topology>
    </subcellularLocation>
</comment>
<feature type="transmembrane region" description="Helical" evidence="6">
    <location>
        <begin position="166"/>
        <end position="186"/>
    </location>
</feature>
<evidence type="ECO:0000313" key="7">
    <source>
        <dbReference type="EMBL" id="MBB3185649.1"/>
    </source>
</evidence>
<feature type="transmembrane region" description="Helical" evidence="6">
    <location>
        <begin position="310"/>
        <end position="331"/>
    </location>
</feature>
<feature type="transmembrane region" description="Helical" evidence="6">
    <location>
        <begin position="431"/>
        <end position="448"/>
    </location>
</feature>
<comment type="caution">
    <text evidence="7">The sequence shown here is derived from an EMBL/GenBank/DDBJ whole genome shotgun (WGS) entry which is preliminary data.</text>
</comment>
<evidence type="ECO:0000256" key="5">
    <source>
        <dbReference type="ARBA" id="ARBA00023136"/>
    </source>
</evidence>
<dbReference type="GO" id="GO:0005886">
    <property type="term" value="C:plasma membrane"/>
    <property type="evidence" value="ECO:0007669"/>
    <property type="project" value="UniProtKB-SubCell"/>
</dbReference>
<evidence type="ECO:0000256" key="1">
    <source>
        <dbReference type="ARBA" id="ARBA00004651"/>
    </source>
</evidence>